<feature type="region of interest" description="Disordered" evidence="1">
    <location>
        <begin position="191"/>
        <end position="212"/>
    </location>
</feature>
<sequence length="225" mass="24067">MEPIDASLDECYDVPIYRALNYPPIPDHLEPTNATCVGQVTASPPRAPILYTQTSDEPAISKASSHHWSEVTAASALQSPSNGQTPPSSPVEERPSSVAEMLPSLLDGSEPLSNNSTDPRFDLMPPLRPPFAASYTIDGPCNPTVLLSERSESALKRPLPVDGGMASHLSERLVAALEKLVAANGVQNIASDREKDEINSNGEPEGTKAAPASILEYKHVDEVYV</sequence>
<dbReference type="EMBL" id="QJNU01001487">
    <property type="protein sequence ID" value="RYO76121.1"/>
    <property type="molecule type" value="Genomic_DNA"/>
</dbReference>
<dbReference type="Proteomes" id="UP000293360">
    <property type="component" value="Unassembled WGS sequence"/>
</dbReference>
<name>A0A4Q4SV50_9PEZI</name>
<proteinExistence type="predicted"/>
<feature type="compositionally biased region" description="Polar residues" evidence="1">
    <location>
        <begin position="75"/>
        <end position="85"/>
    </location>
</feature>
<comment type="caution">
    <text evidence="2">The sequence shown here is derived from an EMBL/GenBank/DDBJ whole genome shotgun (WGS) entry which is preliminary data.</text>
</comment>
<evidence type="ECO:0000256" key="1">
    <source>
        <dbReference type="SAM" id="MobiDB-lite"/>
    </source>
</evidence>
<reference evidence="2 3" key="1">
    <citation type="submission" date="2018-06" db="EMBL/GenBank/DDBJ databases">
        <title>Complete Genomes of Monosporascus.</title>
        <authorList>
            <person name="Robinson A.J."/>
            <person name="Natvig D.O."/>
        </authorList>
    </citation>
    <scope>NUCLEOTIDE SEQUENCE [LARGE SCALE GENOMIC DNA]</scope>
    <source>
        <strain evidence="2 3">CBS 110550</strain>
    </source>
</reference>
<dbReference type="AlphaFoldDB" id="A0A4Q4SV50"/>
<accession>A0A4Q4SV50</accession>
<gene>
    <name evidence="2" type="ORF">DL764_010305</name>
</gene>
<keyword evidence="3" id="KW-1185">Reference proteome</keyword>
<evidence type="ECO:0000313" key="2">
    <source>
        <dbReference type="EMBL" id="RYO76121.1"/>
    </source>
</evidence>
<feature type="region of interest" description="Disordered" evidence="1">
    <location>
        <begin position="48"/>
        <end position="98"/>
    </location>
</feature>
<organism evidence="2 3">
    <name type="scientific">Monosporascus ibericus</name>
    <dbReference type="NCBI Taxonomy" id="155417"/>
    <lineage>
        <taxon>Eukaryota</taxon>
        <taxon>Fungi</taxon>
        <taxon>Dikarya</taxon>
        <taxon>Ascomycota</taxon>
        <taxon>Pezizomycotina</taxon>
        <taxon>Sordariomycetes</taxon>
        <taxon>Xylariomycetidae</taxon>
        <taxon>Xylariales</taxon>
        <taxon>Xylariales incertae sedis</taxon>
        <taxon>Monosporascus</taxon>
    </lineage>
</organism>
<dbReference type="OrthoDB" id="10529948at2759"/>
<evidence type="ECO:0000313" key="3">
    <source>
        <dbReference type="Proteomes" id="UP000293360"/>
    </source>
</evidence>
<dbReference type="STRING" id="155417.A0A4Q4SV50"/>
<protein>
    <submittedName>
        <fullName evidence="2">Uncharacterized protein</fullName>
    </submittedName>
</protein>